<dbReference type="Gene3D" id="1.10.8.60">
    <property type="match status" value="1"/>
</dbReference>
<evidence type="ECO:0000256" key="9">
    <source>
        <dbReference type="SAM" id="MobiDB-lite"/>
    </source>
</evidence>
<dbReference type="VEuPathDB" id="FungiDB:YALI1_F30647g"/>
<dbReference type="PANTHER" id="PTHR23069:SF0">
    <property type="entry name" value="TAT-BINDING HOMOLOG 7"/>
    <property type="match status" value="1"/>
</dbReference>
<dbReference type="GO" id="GO:0042393">
    <property type="term" value="F:histone binding"/>
    <property type="evidence" value="ECO:0007669"/>
    <property type="project" value="TreeGrafter"/>
</dbReference>
<dbReference type="GeneID" id="2908768"/>
<dbReference type="InterPro" id="IPR003593">
    <property type="entry name" value="AAA+_ATPase"/>
</dbReference>
<feature type="region of interest" description="Disordered" evidence="9">
    <location>
        <begin position="122"/>
        <end position="248"/>
    </location>
</feature>
<feature type="domain" description="AAA+ ATPase" evidence="10">
    <location>
        <begin position="439"/>
        <end position="580"/>
    </location>
</feature>
<dbReference type="GO" id="GO:0045815">
    <property type="term" value="P:transcription initiation-coupled chromatin remodeling"/>
    <property type="evidence" value="ECO:0007669"/>
    <property type="project" value="TreeGrafter"/>
</dbReference>
<dbReference type="GO" id="GO:0016887">
    <property type="term" value="F:ATP hydrolysis activity"/>
    <property type="evidence" value="ECO:0007669"/>
    <property type="project" value="InterPro"/>
</dbReference>
<accession>A0A1D8NPN6</accession>
<protein>
    <recommendedName>
        <fullName evidence="10">AAA+ ATPase domain-containing protein</fullName>
    </recommendedName>
</protein>
<evidence type="ECO:0000256" key="4">
    <source>
        <dbReference type="ARBA" id="ARBA00022801"/>
    </source>
</evidence>
<dbReference type="Pfam" id="PF00004">
    <property type="entry name" value="AAA"/>
    <property type="match status" value="1"/>
</dbReference>
<keyword evidence="5" id="KW-0067">ATP-binding</keyword>
<keyword evidence="7" id="KW-0539">Nucleus</keyword>
<dbReference type="GO" id="GO:0005524">
    <property type="term" value="F:ATP binding"/>
    <property type="evidence" value="ECO:0007669"/>
    <property type="project" value="UniProtKB-KW"/>
</dbReference>
<dbReference type="SMART" id="SM00382">
    <property type="entry name" value="AAA"/>
    <property type="match status" value="1"/>
</dbReference>
<evidence type="ECO:0000313" key="12">
    <source>
        <dbReference type="Proteomes" id="UP000182444"/>
    </source>
</evidence>
<dbReference type="InterPro" id="IPR027417">
    <property type="entry name" value="P-loop_NTPase"/>
</dbReference>
<comment type="subcellular location">
    <subcellularLocation>
        <location evidence="1">Nucleus</location>
    </subcellularLocation>
</comment>
<evidence type="ECO:0000256" key="3">
    <source>
        <dbReference type="ARBA" id="ARBA00022741"/>
    </source>
</evidence>
<comment type="similarity">
    <text evidence="2">Belongs to the AAA ATPase family.</text>
</comment>
<keyword evidence="4" id="KW-0378">Hydrolase</keyword>
<evidence type="ECO:0000256" key="8">
    <source>
        <dbReference type="SAM" id="Coils"/>
    </source>
</evidence>
<dbReference type="Gene3D" id="3.40.50.300">
    <property type="entry name" value="P-loop containing nucleotide triphosphate hydrolases"/>
    <property type="match status" value="2"/>
</dbReference>
<dbReference type="GO" id="GO:0005634">
    <property type="term" value="C:nucleus"/>
    <property type="evidence" value="ECO:0007669"/>
    <property type="project" value="UniProtKB-SubCell"/>
</dbReference>
<dbReference type="PROSITE" id="PS00674">
    <property type="entry name" value="AAA"/>
    <property type="match status" value="1"/>
</dbReference>
<dbReference type="VEuPathDB" id="FungiDB:YALI0_F23397g"/>
<feature type="compositionally biased region" description="Acidic residues" evidence="9">
    <location>
        <begin position="222"/>
        <end position="237"/>
    </location>
</feature>
<keyword evidence="6" id="KW-0103">Bromodomain</keyword>
<feature type="region of interest" description="Disordered" evidence="9">
    <location>
        <begin position="1"/>
        <end position="109"/>
    </location>
</feature>
<sequence>MSTPRTVWRRRGEESSSEDDFDLTPPTRKAAANKNYVEPSSSEEDDHIRPTRDSNDDDDDDNANASLQAQLAFDEDEGVADSQADSEEEGSRRKRGRAASSENGKSVPVTLAIGCRLAQMMENGAIGKRRKVEDDSDFEIEVKNDDSDGGSPSPASDSDDVNFGSRARKKKGSRRKGRSHHATGGKRPRRARSQVPDDDEEYSASDNSSDNEGSNDSGASERDEDPINNFVEDDEEVQPVRRSNRHRGLGRRERIAIATADDDDDDDKRLSLAVELAELRRNDPPPIRKKTLRARKAVNYQILPPPTVDEPFNADEAGASAPTRRRGNNNALRRLIPTVGPFGGGDVMPLFGNNVPGLTAVGGADDDDSSDDEKIKGIQGAPGIAKKKNAVADTDPLGVDMNIDFTHVGGLDNHINQLKEMVMLPMMYPEIFKRFNTTPPRGVLFHGPPGTGKTLLARALAASCSTEGRNITFFMRKGADCLSKWVGEAERQLRLLFEEAKNQQPSIIFFDEIDGLAPVRSSKQEQIHASIVSTILALMDGMDNRGQVIVIGATNRPDSVDPALRRPGRFDREFYFPLPDKEARKAIIGIHTSKWSPPLQPQFVDHVAGLTKGYGGADLKTLCTESAINAIQRTYPQIYSSHAKLTIDPATINVRAADILLAVDKIVPSSARSSSSGATPLPPTVAPLLQNTVDELKDRLDSIVPRKKKLTALEEALFEEFPDEDGGFARIQRQKLFEKSRTCRPKLLISGDTGMGQQYIGSALLHHLEGFHIQQLDLGSLYADSSRTVEATLAQIITESRRHAQSVLYIPNIEFWPTTLSSQALSIFYTLMRQAQSQTELLVLGISEMPYEELPGDLKSFFGVAASRLYSIRKPSLSERRKYFEGIEQYIVAKPTDYPDPATRKRRKLPILPVAPPPPPRELTASDVKTQQKKDMQLKNVIKVKLSGLMELFKNRYKRFRKPPIDDIHVAHLFEPEIDPQAAALHDFRRSEDDMILQVSTGKKYYNYDLDVIEDRVWNGYYSELKQFLKDIEYIYLDSITSGDRERRNKASEMFANAQVAIEEMSIDQQFVADCKKMRQREIEAQEKWKIEQERVEAEEAKATAEQYEAEARLAAEVQEREVDGDDGDPDVNQMQVDGEGMIEEVKDEEMADIDAEDEKVDNKTEEVEVAEPVVAKPAVVERAVPDPVVTEVTETATIGTEPAINGHANGTVVEEENVEAEVQVAPPVEASPSPPPTPDPPLIVDTKKAQDVVDFLAGNTGELTIEELEQVYAAIIDIIWAHRASWDRNVIINAITAQLDEIVNAFHE</sequence>
<dbReference type="GO" id="GO:0006334">
    <property type="term" value="P:nucleosome assembly"/>
    <property type="evidence" value="ECO:0007669"/>
    <property type="project" value="TreeGrafter"/>
</dbReference>
<dbReference type="RefSeq" id="XP_068139568.1">
    <property type="nucleotide sequence ID" value="XM_068283467.1"/>
</dbReference>
<evidence type="ECO:0000259" key="10">
    <source>
        <dbReference type="SMART" id="SM00382"/>
    </source>
</evidence>
<dbReference type="InterPro" id="IPR045199">
    <property type="entry name" value="ATAD2-like"/>
</dbReference>
<feature type="region of interest" description="Disordered" evidence="9">
    <location>
        <begin position="899"/>
        <end position="930"/>
    </location>
</feature>
<dbReference type="Proteomes" id="UP000182444">
    <property type="component" value="Chromosome 1F"/>
</dbReference>
<feature type="compositionally biased region" description="Basic residues" evidence="9">
    <location>
        <begin position="166"/>
        <end position="192"/>
    </location>
</feature>
<dbReference type="EMBL" id="CP017558">
    <property type="protein sequence ID" value="AOW07605.1"/>
    <property type="molecule type" value="Genomic_DNA"/>
</dbReference>
<reference evidence="11 12" key="1">
    <citation type="journal article" date="2016" name="PLoS ONE">
        <title>Sequence Assembly of Yarrowia lipolytica Strain W29/CLIB89 Shows Transposable Element Diversity.</title>
        <authorList>
            <person name="Magnan C."/>
            <person name="Yu J."/>
            <person name="Chang I."/>
            <person name="Jahn E."/>
            <person name="Kanomata Y."/>
            <person name="Wu J."/>
            <person name="Zeller M."/>
            <person name="Oakes M."/>
            <person name="Baldi P."/>
            <person name="Sandmeyer S."/>
        </authorList>
    </citation>
    <scope>NUCLEOTIDE SEQUENCE [LARGE SCALE GENOMIC DNA]</scope>
    <source>
        <strain evidence="12">CLIB89(W29)</strain>
    </source>
</reference>
<dbReference type="SUPFAM" id="SSF52540">
    <property type="entry name" value="P-loop containing nucleoside triphosphate hydrolases"/>
    <property type="match status" value="2"/>
</dbReference>
<gene>
    <name evidence="11" type="ORF">YALI1_F30647g</name>
</gene>
<proteinExistence type="inferred from homology"/>
<dbReference type="FunFam" id="3.40.50.300:FF:001218">
    <property type="entry name" value="AAA family ATPase, putative"/>
    <property type="match status" value="1"/>
</dbReference>
<evidence type="ECO:0000256" key="2">
    <source>
        <dbReference type="ARBA" id="ARBA00006914"/>
    </source>
</evidence>
<dbReference type="eggNOG" id="KOG0732">
    <property type="taxonomic scope" value="Eukaryota"/>
</dbReference>
<dbReference type="Pfam" id="PF17862">
    <property type="entry name" value="AAA_lid_3"/>
    <property type="match status" value="1"/>
</dbReference>
<feature type="coiled-coil region" evidence="8">
    <location>
        <begin position="1091"/>
        <end position="1118"/>
    </location>
</feature>
<evidence type="ECO:0000256" key="6">
    <source>
        <dbReference type="ARBA" id="ARBA00023117"/>
    </source>
</evidence>
<dbReference type="InterPro" id="IPR041569">
    <property type="entry name" value="AAA_lid_3"/>
</dbReference>
<keyword evidence="8" id="KW-0175">Coiled coil</keyword>
<dbReference type="FunFam" id="3.40.50.300:FF:000061">
    <property type="entry name" value="ATPase family, AAA domain-containing 2"/>
    <property type="match status" value="1"/>
</dbReference>
<evidence type="ECO:0000256" key="5">
    <source>
        <dbReference type="ARBA" id="ARBA00022840"/>
    </source>
</evidence>
<dbReference type="InterPro" id="IPR003959">
    <property type="entry name" value="ATPase_AAA_core"/>
</dbReference>
<feature type="compositionally biased region" description="Acidic residues" evidence="9">
    <location>
        <begin position="73"/>
        <end position="88"/>
    </location>
</feature>
<dbReference type="OMA" id="KRAQEMY"/>
<feature type="compositionally biased region" description="Low complexity" evidence="9">
    <location>
        <begin position="204"/>
        <end position="218"/>
    </location>
</feature>
<dbReference type="CDD" id="cd05491">
    <property type="entry name" value="Bromo_TBP7_like"/>
    <property type="match status" value="1"/>
</dbReference>
<organism evidence="11 12">
    <name type="scientific">Yarrowia lipolytica</name>
    <name type="common">Candida lipolytica</name>
    <dbReference type="NCBI Taxonomy" id="4952"/>
    <lineage>
        <taxon>Eukaryota</taxon>
        <taxon>Fungi</taxon>
        <taxon>Dikarya</taxon>
        <taxon>Ascomycota</taxon>
        <taxon>Saccharomycotina</taxon>
        <taxon>Dipodascomycetes</taxon>
        <taxon>Dipodascales</taxon>
        <taxon>Dipodascales incertae sedis</taxon>
        <taxon>Yarrowia</taxon>
    </lineage>
</organism>
<dbReference type="GO" id="GO:0003682">
    <property type="term" value="F:chromatin binding"/>
    <property type="evidence" value="ECO:0007669"/>
    <property type="project" value="TreeGrafter"/>
</dbReference>
<dbReference type="PANTHER" id="PTHR23069">
    <property type="entry name" value="AAA DOMAIN-CONTAINING"/>
    <property type="match status" value="1"/>
</dbReference>
<evidence type="ECO:0000313" key="11">
    <source>
        <dbReference type="EMBL" id="AOW07605.1"/>
    </source>
</evidence>
<evidence type="ECO:0000256" key="1">
    <source>
        <dbReference type="ARBA" id="ARBA00004123"/>
    </source>
</evidence>
<dbReference type="InterPro" id="IPR003960">
    <property type="entry name" value="ATPase_AAA_CS"/>
</dbReference>
<dbReference type="GO" id="GO:0006337">
    <property type="term" value="P:nucleosome disassembly"/>
    <property type="evidence" value="ECO:0007669"/>
    <property type="project" value="TreeGrafter"/>
</dbReference>
<name>A0A1D8NPN6_YARLL</name>
<evidence type="ECO:0000256" key="7">
    <source>
        <dbReference type="ARBA" id="ARBA00023242"/>
    </source>
</evidence>
<keyword evidence="3" id="KW-0547">Nucleotide-binding</keyword>